<dbReference type="PANTHER" id="PTHR33281">
    <property type="entry name" value="UPF0187 PROTEIN YNEE"/>
    <property type="match status" value="1"/>
</dbReference>
<reference evidence="9" key="1">
    <citation type="submission" date="2023-02" db="EMBL/GenBank/DDBJ databases">
        <title>Identification and recombinant expression of a fungal hydrolase from Papiliotrema laurentii that hydrolyzes apple cutin and clears colloidal polyester polyurethane.</title>
        <authorList>
            <consortium name="DOE Joint Genome Institute"/>
            <person name="Roman V.A."/>
            <person name="Bojanowski C."/>
            <person name="Crable B.R."/>
            <person name="Wagner D.N."/>
            <person name="Hung C.S."/>
            <person name="Nadeau L.J."/>
            <person name="Schratz L."/>
            <person name="Haridas S."/>
            <person name="Pangilinan J."/>
            <person name="Lipzen A."/>
            <person name="Na H."/>
            <person name="Yan M."/>
            <person name="Ng V."/>
            <person name="Grigoriev I.V."/>
            <person name="Spatafora J.W."/>
            <person name="Barlow D."/>
            <person name="Biffinger J."/>
            <person name="Kelley-Loughnane N."/>
            <person name="Varaljay V.A."/>
            <person name="Crookes-Goodson W.J."/>
        </authorList>
    </citation>
    <scope>NUCLEOTIDE SEQUENCE</scope>
    <source>
        <strain evidence="9">5307AH</strain>
    </source>
</reference>
<keyword evidence="3" id="KW-1003">Cell membrane</keyword>
<accession>A0AAD9CVI9</accession>
<keyword evidence="4 8" id="KW-0812">Transmembrane</keyword>
<keyword evidence="6" id="KW-0406">Ion transport</keyword>
<keyword evidence="7 8" id="KW-0472">Membrane</keyword>
<evidence type="ECO:0000256" key="7">
    <source>
        <dbReference type="ARBA" id="ARBA00023136"/>
    </source>
</evidence>
<protein>
    <submittedName>
        <fullName evidence="9">Bestrophin, RFP-TM, chloride channel-domain-containing protein</fullName>
    </submittedName>
</protein>
<name>A0AAD9CVI9_PAPLA</name>
<evidence type="ECO:0000256" key="1">
    <source>
        <dbReference type="ARBA" id="ARBA00004651"/>
    </source>
</evidence>
<gene>
    <name evidence="9" type="ORF">DB88DRAFT_443769</name>
</gene>
<evidence type="ECO:0000256" key="2">
    <source>
        <dbReference type="ARBA" id="ARBA00022448"/>
    </source>
</evidence>
<evidence type="ECO:0000256" key="6">
    <source>
        <dbReference type="ARBA" id="ARBA00023065"/>
    </source>
</evidence>
<dbReference type="GO" id="GO:0005886">
    <property type="term" value="C:plasma membrane"/>
    <property type="evidence" value="ECO:0007669"/>
    <property type="project" value="UniProtKB-SubCell"/>
</dbReference>
<comment type="subcellular location">
    <subcellularLocation>
        <location evidence="1">Cell membrane</location>
        <topology evidence="1">Multi-pass membrane protein</topology>
    </subcellularLocation>
</comment>
<dbReference type="Pfam" id="PF25539">
    <property type="entry name" value="Bestrophin_2"/>
    <property type="match status" value="2"/>
</dbReference>
<evidence type="ECO:0000256" key="8">
    <source>
        <dbReference type="SAM" id="Phobius"/>
    </source>
</evidence>
<keyword evidence="10" id="KW-1185">Reference proteome</keyword>
<comment type="caution">
    <text evidence="9">The sequence shown here is derived from an EMBL/GenBank/DDBJ whole genome shotgun (WGS) entry which is preliminary data.</text>
</comment>
<proteinExistence type="predicted"/>
<organism evidence="9 10">
    <name type="scientific">Papiliotrema laurentii</name>
    <name type="common">Cryptococcus laurentii</name>
    <dbReference type="NCBI Taxonomy" id="5418"/>
    <lineage>
        <taxon>Eukaryota</taxon>
        <taxon>Fungi</taxon>
        <taxon>Dikarya</taxon>
        <taxon>Basidiomycota</taxon>
        <taxon>Agaricomycotina</taxon>
        <taxon>Tremellomycetes</taxon>
        <taxon>Tremellales</taxon>
        <taxon>Rhynchogastremaceae</taxon>
        <taxon>Papiliotrema</taxon>
    </lineage>
</organism>
<feature type="transmembrane region" description="Helical" evidence="8">
    <location>
        <begin position="40"/>
        <end position="60"/>
    </location>
</feature>
<evidence type="ECO:0000256" key="5">
    <source>
        <dbReference type="ARBA" id="ARBA00022989"/>
    </source>
</evidence>
<dbReference type="AlphaFoldDB" id="A0AAD9CVI9"/>
<evidence type="ECO:0000256" key="4">
    <source>
        <dbReference type="ARBA" id="ARBA00022692"/>
    </source>
</evidence>
<feature type="transmembrane region" description="Helical" evidence="8">
    <location>
        <begin position="12"/>
        <end position="33"/>
    </location>
</feature>
<dbReference type="EMBL" id="JAODAN010000011">
    <property type="protein sequence ID" value="KAK1921300.1"/>
    <property type="molecule type" value="Genomic_DNA"/>
</dbReference>
<evidence type="ECO:0000313" key="10">
    <source>
        <dbReference type="Proteomes" id="UP001182556"/>
    </source>
</evidence>
<keyword evidence="5 8" id="KW-1133">Transmembrane helix</keyword>
<evidence type="ECO:0000256" key="3">
    <source>
        <dbReference type="ARBA" id="ARBA00022475"/>
    </source>
</evidence>
<dbReference type="PANTHER" id="PTHR33281:SF19">
    <property type="entry name" value="VOLTAGE-DEPENDENT ANION CHANNEL-FORMING PROTEIN YNEE"/>
    <property type="match status" value="1"/>
</dbReference>
<dbReference type="GO" id="GO:0005254">
    <property type="term" value="F:chloride channel activity"/>
    <property type="evidence" value="ECO:0007669"/>
    <property type="project" value="InterPro"/>
</dbReference>
<evidence type="ECO:0000313" key="9">
    <source>
        <dbReference type="EMBL" id="KAK1921300.1"/>
    </source>
</evidence>
<dbReference type="InterPro" id="IPR044669">
    <property type="entry name" value="YneE/VCCN1/2-like"/>
</dbReference>
<keyword evidence="2" id="KW-0813">Transport</keyword>
<sequence length="459" mass="51083">MLVMQALTATALFRIWPALLFIGGWSTAIVLINRKTEAELTVPATMLTVLGVLLGLTLSYRTSSAYDRYWEGRRQWSQIILASRTWTRLVWIHCPDSMTNAIGVGDKEEQALVECQAILEKKTMAQMSLGFAVAVKHYLRGEEGILYEDLYDLVTFIPSLHLPSSTPSSSSDANIALCPPPSQYSLWQRSVNAEASKEGKDGESKVTAALATRPQLQPARAPSVSHWMNVWPIRYFMTNRQCAKAVSRKTQCKQIKESQEGGGVEQNVPLEISLFMSCWVADMQRRKTIDVSTVNNLLQTLSSMSDALASLERILTTPIPWSYNAHIWEVTYLYCLLLPFQLYGSGFGWITIPAVMITTYIVVGFAEIGSEIENPFGYDPNDLNLDHFTSNIIRNEVNAVTARPFAPPQEWIFSSNNHVAGQGLAAKDLQHVGPTKLRELLKPGVAAEPHEHGLLPKSV</sequence>
<dbReference type="Proteomes" id="UP001182556">
    <property type="component" value="Unassembled WGS sequence"/>
</dbReference>